<dbReference type="SUPFAM" id="SSF53474">
    <property type="entry name" value="alpha/beta-Hydrolases"/>
    <property type="match status" value="1"/>
</dbReference>
<protein>
    <submittedName>
        <fullName evidence="3">Esterase lipase</fullName>
    </submittedName>
</protein>
<dbReference type="AlphaFoldDB" id="A0A8H6NTP4"/>
<proteinExistence type="predicted"/>
<evidence type="ECO:0000313" key="4">
    <source>
        <dbReference type="Proteomes" id="UP000639643"/>
    </source>
</evidence>
<evidence type="ECO:0000313" key="3">
    <source>
        <dbReference type="EMBL" id="KAF6842377.1"/>
    </source>
</evidence>
<organism evidence="3 4">
    <name type="scientific">Colletotrichum musicola</name>
    <dbReference type="NCBI Taxonomy" id="2175873"/>
    <lineage>
        <taxon>Eukaryota</taxon>
        <taxon>Fungi</taxon>
        <taxon>Dikarya</taxon>
        <taxon>Ascomycota</taxon>
        <taxon>Pezizomycotina</taxon>
        <taxon>Sordariomycetes</taxon>
        <taxon>Hypocreomycetidae</taxon>
        <taxon>Glomerellales</taxon>
        <taxon>Glomerellaceae</taxon>
        <taxon>Colletotrichum</taxon>
        <taxon>Colletotrichum orchidearum species complex</taxon>
    </lineage>
</organism>
<sequence length="302" mass="33259">MAHSYLGYLWLKAIITPLRVFDGEKPAPPSPDDSFTFKSQDGQREVKVNVYRPKTLINPSPVLLNWNGGAFVFDAHGADDLFCRRIVEYTSYTVLDASYALAPEYPFPSALEDAEELVLQVLAKPKEYDGQHIVLSGFSSGGNLALAAASNLRKESKISNNAIRGVAVFYPPTSIEVSPAEKKLLDGTLPPIPAPLKILMGAFRDSYLPPGVDPSDPRISVFNADPDAFPDNVLIITAEKDRLAPEAEELAWKLEKAGKKVLLKRFDGVRHGFDKAKEEGSDDAKYRDEAYELTTKFLSGLQ</sequence>
<feature type="domain" description="Alpha/beta hydrolase fold-3" evidence="2">
    <location>
        <begin position="67"/>
        <end position="273"/>
    </location>
</feature>
<dbReference type="Gene3D" id="3.40.50.1820">
    <property type="entry name" value="alpha/beta hydrolase"/>
    <property type="match status" value="1"/>
</dbReference>
<name>A0A8H6NTP4_9PEZI</name>
<reference evidence="3" key="1">
    <citation type="journal article" date="2020" name="Phytopathology">
        <title>Genome Sequence Resources of Colletotrichum truncatum, C. plurivorum, C. musicola, and C. sojae: Four Species Pathogenic to Soybean (Glycine max).</title>
        <authorList>
            <person name="Rogerio F."/>
            <person name="Boufleur T.R."/>
            <person name="Ciampi-Guillardi M."/>
            <person name="Sukno S.A."/>
            <person name="Thon M.R."/>
            <person name="Massola Junior N.S."/>
            <person name="Baroncelli R."/>
        </authorList>
    </citation>
    <scope>NUCLEOTIDE SEQUENCE</scope>
    <source>
        <strain evidence="3">LFN0074</strain>
    </source>
</reference>
<comment type="caution">
    <text evidence="3">The sequence shown here is derived from an EMBL/GenBank/DDBJ whole genome shotgun (WGS) entry which is preliminary data.</text>
</comment>
<dbReference type="Proteomes" id="UP000639643">
    <property type="component" value="Unassembled WGS sequence"/>
</dbReference>
<dbReference type="EMBL" id="WIGM01000073">
    <property type="protein sequence ID" value="KAF6842377.1"/>
    <property type="molecule type" value="Genomic_DNA"/>
</dbReference>
<dbReference type="PANTHER" id="PTHR48081:SF8">
    <property type="entry name" value="ALPHA_BETA HYDROLASE FOLD-3 DOMAIN-CONTAINING PROTEIN-RELATED"/>
    <property type="match status" value="1"/>
</dbReference>
<gene>
    <name evidence="3" type="ORF">CMUS01_03156</name>
</gene>
<dbReference type="Pfam" id="PF07859">
    <property type="entry name" value="Abhydrolase_3"/>
    <property type="match status" value="1"/>
</dbReference>
<dbReference type="InterPro" id="IPR013094">
    <property type="entry name" value="AB_hydrolase_3"/>
</dbReference>
<dbReference type="OrthoDB" id="408631at2759"/>
<dbReference type="InterPro" id="IPR050300">
    <property type="entry name" value="GDXG_lipolytic_enzyme"/>
</dbReference>
<dbReference type="GO" id="GO:0016787">
    <property type="term" value="F:hydrolase activity"/>
    <property type="evidence" value="ECO:0007669"/>
    <property type="project" value="UniProtKB-KW"/>
</dbReference>
<dbReference type="PANTHER" id="PTHR48081">
    <property type="entry name" value="AB HYDROLASE SUPERFAMILY PROTEIN C4A8.06C"/>
    <property type="match status" value="1"/>
</dbReference>
<evidence type="ECO:0000259" key="2">
    <source>
        <dbReference type="Pfam" id="PF07859"/>
    </source>
</evidence>
<keyword evidence="1" id="KW-0378">Hydrolase</keyword>
<evidence type="ECO:0000256" key="1">
    <source>
        <dbReference type="ARBA" id="ARBA00022801"/>
    </source>
</evidence>
<keyword evidence="4" id="KW-1185">Reference proteome</keyword>
<dbReference type="InterPro" id="IPR029058">
    <property type="entry name" value="AB_hydrolase_fold"/>
</dbReference>
<accession>A0A8H6NTP4</accession>